<evidence type="ECO:0000313" key="3">
    <source>
        <dbReference type="Proteomes" id="UP000095362"/>
    </source>
</evidence>
<protein>
    <submittedName>
        <fullName evidence="1">Uncharacterized protein</fullName>
    </submittedName>
</protein>
<gene>
    <name evidence="2" type="ORF">ERS852481_02630</name>
    <name evidence="1" type="ORF">ERS852574_00983</name>
</gene>
<evidence type="ECO:0000313" key="4">
    <source>
        <dbReference type="Proteomes" id="UP000095727"/>
    </source>
</evidence>
<dbReference type="Proteomes" id="UP000095727">
    <property type="component" value="Unassembled WGS sequence"/>
</dbReference>
<sequence>MGVVVYFAGLRSVLEGLAILPFLYTSVEKI</sequence>
<dbReference type="PaxDb" id="410072-ERS852525_02963"/>
<dbReference type="AlphaFoldDB" id="A0A173RY99"/>
<reference evidence="3 4" key="1">
    <citation type="submission" date="2015-09" db="EMBL/GenBank/DDBJ databases">
        <authorList>
            <consortium name="Pathogen Informatics"/>
        </authorList>
    </citation>
    <scope>NUCLEOTIDE SEQUENCE [LARGE SCALE GENOMIC DNA]</scope>
    <source>
        <strain evidence="2 3">2789STDY5834866</strain>
        <strain evidence="1 4">2789STDY5834962</strain>
    </source>
</reference>
<accession>A0A173RY99</accession>
<dbReference type="EMBL" id="CYXR01000005">
    <property type="protein sequence ID" value="CUM83114.1"/>
    <property type="molecule type" value="Genomic_DNA"/>
</dbReference>
<evidence type="ECO:0000313" key="2">
    <source>
        <dbReference type="EMBL" id="CUO68016.1"/>
    </source>
</evidence>
<name>A0A173RY99_9FIRM</name>
<organism evidence="1 4">
    <name type="scientific">Coprococcus comes</name>
    <dbReference type="NCBI Taxonomy" id="410072"/>
    <lineage>
        <taxon>Bacteria</taxon>
        <taxon>Bacillati</taxon>
        <taxon>Bacillota</taxon>
        <taxon>Clostridia</taxon>
        <taxon>Lachnospirales</taxon>
        <taxon>Lachnospiraceae</taxon>
        <taxon>Coprococcus</taxon>
    </lineage>
</organism>
<evidence type="ECO:0000313" key="1">
    <source>
        <dbReference type="EMBL" id="CUM83114.1"/>
    </source>
</evidence>
<dbReference type="Proteomes" id="UP000095362">
    <property type="component" value="Unassembled WGS sequence"/>
</dbReference>
<proteinExistence type="predicted"/>
<dbReference type="EMBL" id="CYZK01000021">
    <property type="protein sequence ID" value="CUO68016.1"/>
    <property type="molecule type" value="Genomic_DNA"/>
</dbReference>